<proteinExistence type="predicted"/>
<dbReference type="RefSeq" id="WP_099153673.1">
    <property type="nucleotide sequence ID" value="NZ_PDUD01000035.1"/>
</dbReference>
<gene>
    <name evidence="4" type="ORF">CRP01_29575</name>
</gene>
<reference evidence="4 5" key="1">
    <citation type="submission" date="2017-10" db="EMBL/GenBank/DDBJ databases">
        <title>The draft genome sequence of Lewinella nigricans NBRC 102662.</title>
        <authorList>
            <person name="Wang K."/>
        </authorList>
    </citation>
    <scope>NUCLEOTIDE SEQUENCE [LARGE SCALE GENOMIC DNA]</scope>
    <source>
        <strain evidence="4 5">NBRC 102662</strain>
    </source>
</reference>
<evidence type="ECO:0000256" key="2">
    <source>
        <dbReference type="ARBA" id="ARBA00023136"/>
    </source>
</evidence>
<keyword evidence="2" id="KW-0472">Membrane</keyword>
<keyword evidence="5" id="KW-1185">Reference proteome</keyword>
<evidence type="ECO:0000256" key="1">
    <source>
        <dbReference type="ARBA" id="ARBA00004370"/>
    </source>
</evidence>
<name>A0A2D0N3J8_FLAN2</name>
<evidence type="ECO:0000259" key="3">
    <source>
        <dbReference type="Pfam" id="PF01103"/>
    </source>
</evidence>
<dbReference type="Pfam" id="PF01103">
    <property type="entry name" value="Omp85"/>
    <property type="match status" value="1"/>
</dbReference>
<dbReference type="Gene3D" id="2.40.160.50">
    <property type="entry name" value="membrane protein fhac: a member of the omp85/tpsb transporter family"/>
    <property type="match status" value="1"/>
</dbReference>
<comment type="subcellular location">
    <subcellularLocation>
        <location evidence="1">Membrane</location>
    </subcellularLocation>
</comment>
<accession>A0A2D0N3J8</accession>
<protein>
    <recommendedName>
        <fullName evidence="3">Bacterial surface antigen (D15) domain-containing protein</fullName>
    </recommendedName>
</protein>
<dbReference type="EMBL" id="PDUD01000035">
    <property type="protein sequence ID" value="PHN02958.1"/>
    <property type="molecule type" value="Genomic_DNA"/>
</dbReference>
<dbReference type="OrthoDB" id="9771071at2"/>
<evidence type="ECO:0000313" key="5">
    <source>
        <dbReference type="Proteomes" id="UP000223913"/>
    </source>
</evidence>
<evidence type="ECO:0000313" key="4">
    <source>
        <dbReference type="EMBL" id="PHN02958.1"/>
    </source>
</evidence>
<dbReference type="InterPro" id="IPR000184">
    <property type="entry name" value="Bac_surfAg_D15"/>
</dbReference>
<organism evidence="4 5">
    <name type="scientific">Flavilitoribacter nigricans (strain ATCC 23147 / DSM 23189 / NBRC 102662 / NCIMB 1420 / SS-2)</name>
    <name type="common">Lewinella nigricans</name>
    <dbReference type="NCBI Taxonomy" id="1122177"/>
    <lineage>
        <taxon>Bacteria</taxon>
        <taxon>Pseudomonadati</taxon>
        <taxon>Bacteroidota</taxon>
        <taxon>Saprospiria</taxon>
        <taxon>Saprospirales</taxon>
        <taxon>Lewinellaceae</taxon>
        <taxon>Flavilitoribacter</taxon>
    </lineage>
</organism>
<dbReference type="Proteomes" id="UP000223913">
    <property type="component" value="Unassembled WGS sequence"/>
</dbReference>
<sequence length="363" mass="40820">MRNIFFLFFFAGSILSFGQEADTSGRDRRGSVFGLPIVYVTPETSWAFGAAGIYSFYADRKAPVAGTRPSQLQLAFAYTLKKQILFYLPYDIFTGGNQYRFNGEIGLYRYTYFYFGIGNEYPDYDGELFGISFARIRLNALKKTQKHLFLGLRYWMDRFTIDEVEDQGLLTDRTVAGANGGMVSGLGPTLLIDSRDNLFFPRKGALVEAAVIAHAPLLGSDFSYSKFSVNASRYLVPVPKTVLALNAYMEFNSGTVPFNQMALLGGAKKLRGYYEGRFRDKQLLILQGEWRFPIWKRFKGTIVGGAGMVADKLANFNLDNLRPAYGAGLRYLALKAQQIHIRLDFAWGQNDNSGFYLTIGEAF</sequence>
<dbReference type="AlphaFoldDB" id="A0A2D0N3J8"/>
<comment type="caution">
    <text evidence="4">The sequence shown here is derived from an EMBL/GenBank/DDBJ whole genome shotgun (WGS) entry which is preliminary data.</text>
</comment>
<dbReference type="GO" id="GO:0019867">
    <property type="term" value="C:outer membrane"/>
    <property type="evidence" value="ECO:0007669"/>
    <property type="project" value="InterPro"/>
</dbReference>
<feature type="domain" description="Bacterial surface antigen (D15)" evidence="3">
    <location>
        <begin position="186"/>
        <end position="363"/>
    </location>
</feature>